<organism evidence="2 3">
    <name type="scientific">Paragonimus skrjabini miyazakii</name>
    <dbReference type="NCBI Taxonomy" id="59628"/>
    <lineage>
        <taxon>Eukaryota</taxon>
        <taxon>Metazoa</taxon>
        <taxon>Spiralia</taxon>
        <taxon>Lophotrochozoa</taxon>
        <taxon>Platyhelminthes</taxon>
        <taxon>Trematoda</taxon>
        <taxon>Digenea</taxon>
        <taxon>Plagiorchiida</taxon>
        <taxon>Troglotremata</taxon>
        <taxon>Troglotrematidae</taxon>
        <taxon>Paragonimus</taxon>
    </lineage>
</organism>
<dbReference type="EMBL" id="JTDE01007104">
    <property type="protein sequence ID" value="KAF7240960.1"/>
    <property type="molecule type" value="Genomic_DNA"/>
</dbReference>
<protein>
    <submittedName>
        <fullName evidence="2">Uncharacterized protein</fullName>
    </submittedName>
</protein>
<feature type="compositionally biased region" description="Polar residues" evidence="1">
    <location>
        <begin position="75"/>
        <end position="87"/>
    </location>
</feature>
<accession>A0A8S9YFA3</accession>
<feature type="region of interest" description="Disordered" evidence="1">
    <location>
        <begin position="32"/>
        <end position="58"/>
    </location>
</feature>
<keyword evidence="3" id="KW-1185">Reference proteome</keyword>
<comment type="caution">
    <text evidence="2">The sequence shown here is derived from an EMBL/GenBank/DDBJ whole genome shotgun (WGS) entry which is preliminary data.</text>
</comment>
<dbReference type="OrthoDB" id="10060792at2759"/>
<reference evidence="2" key="1">
    <citation type="submission" date="2019-07" db="EMBL/GenBank/DDBJ databases">
        <title>Annotation for the trematode Paragonimus miyazaki's.</title>
        <authorList>
            <person name="Choi Y.-J."/>
        </authorList>
    </citation>
    <scope>NUCLEOTIDE SEQUENCE</scope>
    <source>
        <strain evidence="2">Japan</strain>
    </source>
</reference>
<evidence type="ECO:0000313" key="3">
    <source>
        <dbReference type="Proteomes" id="UP000822476"/>
    </source>
</evidence>
<proteinExistence type="predicted"/>
<evidence type="ECO:0000256" key="1">
    <source>
        <dbReference type="SAM" id="MobiDB-lite"/>
    </source>
</evidence>
<dbReference type="AlphaFoldDB" id="A0A8S9YFA3"/>
<sequence>MTGKEKERVIPITTDARTLEQRRKDMVNNLERKQKGASGNLAKVDEAQQMAHNDDTSPIYTLQTKRRITNFYTSGWATPLGRSTPSLRTGEAEDLP</sequence>
<gene>
    <name evidence="2" type="ORF">EG68_10495</name>
</gene>
<feature type="region of interest" description="Disordered" evidence="1">
    <location>
        <begin position="75"/>
        <end position="96"/>
    </location>
</feature>
<dbReference type="Proteomes" id="UP000822476">
    <property type="component" value="Unassembled WGS sequence"/>
</dbReference>
<name>A0A8S9YFA3_9TREM</name>
<evidence type="ECO:0000313" key="2">
    <source>
        <dbReference type="EMBL" id="KAF7240960.1"/>
    </source>
</evidence>